<sequence length="126" mass="13667">MNTLPSISAMPAPSAQQVEAAEEVRDAFGKFVGQTMFAQMLSSMRKTVGKPAYFDGGRGEEVFRGQLDQVLAEKLSESDGNGAGDSLADKMFKQQFPQHAQTLERAEQHAPKGLAPLAALGTLRRW</sequence>
<gene>
    <name evidence="2" type="ORF">Pla175_37200</name>
</gene>
<accession>A0A518DFQ7</accession>
<dbReference type="KEGG" id="pnd:Pla175_37200"/>
<dbReference type="Proteomes" id="UP000317429">
    <property type="component" value="Chromosome"/>
</dbReference>
<evidence type="ECO:0000259" key="1">
    <source>
        <dbReference type="Pfam" id="PF10135"/>
    </source>
</evidence>
<dbReference type="RefSeq" id="WP_145288558.1">
    <property type="nucleotide sequence ID" value="NZ_CP036291.1"/>
</dbReference>
<dbReference type="AlphaFoldDB" id="A0A518DFQ7"/>
<dbReference type="EMBL" id="CP036291">
    <property type="protein sequence ID" value="QDU90317.1"/>
    <property type="molecule type" value="Genomic_DNA"/>
</dbReference>
<feature type="domain" description="Flagellar protein FlgJ N-terminal" evidence="1">
    <location>
        <begin position="43"/>
        <end position="93"/>
    </location>
</feature>
<evidence type="ECO:0000313" key="3">
    <source>
        <dbReference type="Proteomes" id="UP000317429"/>
    </source>
</evidence>
<protein>
    <submittedName>
        <fullName evidence="2">Rod binding protein</fullName>
    </submittedName>
</protein>
<reference evidence="2 3" key="1">
    <citation type="submission" date="2019-02" db="EMBL/GenBank/DDBJ databases">
        <title>Deep-cultivation of Planctomycetes and their phenomic and genomic characterization uncovers novel biology.</title>
        <authorList>
            <person name="Wiegand S."/>
            <person name="Jogler M."/>
            <person name="Boedeker C."/>
            <person name="Pinto D."/>
            <person name="Vollmers J."/>
            <person name="Rivas-Marin E."/>
            <person name="Kohn T."/>
            <person name="Peeters S.H."/>
            <person name="Heuer A."/>
            <person name="Rast P."/>
            <person name="Oberbeckmann S."/>
            <person name="Bunk B."/>
            <person name="Jeske O."/>
            <person name="Meyerdierks A."/>
            <person name="Storesund J.E."/>
            <person name="Kallscheuer N."/>
            <person name="Luecker S."/>
            <person name="Lage O.M."/>
            <person name="Pohl T."/>
            <person name="Merkel B.J."/>
            <person name="Hornburger P."/>
            <person name="Mueller R.-W."/>
            <person name="Bruemmer F."/>
            <person name="Labrenz M."/>
            <person name="Spormann A.M."/>
            <person name="Op den Camp H."/>
            <person name="Overmann J."/>
            <person name="Amann R."/>
            <person name="Jetten M.S.M."/>
            <person name="Mascher T."/>
            <person name="Medema M.H."/>
            <person name="Devos D.P."/>
            <person name="Kaster A.-K."/>
            <person name="Ovreas L."/>
            <person name="Rohde M."/>
            <person name="Galperin M.Y."/>
            <person name="Jogler C."/>
        </authorList>
    </citation>
    <scope>NUCLEOTIDE SEQUENCE [LARGE SCALE GENOMIC DNA]</scope>
    <source>
        <strain evidence="2 3">Pla175</strain>
    </source>
</reference>
<evidence type="ECO:0000313" key="2">
    <source>
        <dbReference type="EMBL" id="QDU90317.1"/>
    </source>
</evidence>
<name>A0A518DFQ7_9BACT</name>
<proteinExistence type="predicted"/>
<dbReference type="InterPro" id="IPR019301">
    <property type="entry name" value="Flagellar_prot_FlgJ_N"/>
</dbReference>
<dbReference type="OrthoDB" id="280272at2"/>
<organism evidence="2 3">
    <name type="scientific">Pirellulimonas nuda</name>
    <dbReference type="NCBI Taxonomy" id="2528009"/>
    <lineage>
        <taxon>Bacteria</taxon>
        <taxon>Pseudomonadati</taxon>
        <taxon>Planctomycetota</taxon>
        <taxon>Planctomycetia</taxon>
        <taxon>Pirellulales</taxon>
        <taxon>Lacipirellulaceae</taxon>
        <taxon>Pirellulimonas</taxon>
    </lineage>
</organism>
<keyword evidence="3" id="KW-1185">Reference proteome</keyword>
<dbReference type="Pfam" id="PF10135">
    <property type="entry name" value="Rod-binding"/>
    <property type="match status" value="1"/>
</dbReference>